<dbReference type="InterPro" id="IPR041698">
    <property type="entry name" value="Methyltransf_25"/>
</dbReference>
<comment type="caution">
    <text evidence="2">The sequence shown here is derived from an EMBL/GenBank/DDBJ whole genome shotgun (WGS) entry which is preliminary data.</text>
</comment>
<keyword evidence="2" id="KW-0489">Methyltransferase</keyword>
<dbReference type="Proteomes" id="UP000286990">
    <property type="component" value="Unassembled WGS sequence"/>
</dbReference>
<dbReference type="OrthoDB" id="20930at2"/>
<dbReference type="CDD" id="cd02440">
    <property type="entry name" value="AdoMet_MTases"/>
    <property type="match status" value="1"/>
</dbReference>
<accession>A0A426RGM0</accession>
<sequence>MPTKKAKKPWPTKAVMEQIYNQNLWGGKPGEFYSGDGSHDQAMVEPYLKAVTHFLRSFHPQLTVCDLGCGDFTIGKRLVPYSREYIAIDIVEDLITWHKKNNALEQVSFHCLDIAKDGLPQADCIILRQVLQHLSNEEIKAIVKKLSNYTYVLVTEHLPEGDFEPNVDIISGQGIRLKKQSGVDLLAPPFLLKVKKAKELVAVPSTSGKGVVSTNLYTIM</sequence>
<dbReference type="AlphaFoldDB" id="A0A426RGM0"/>
<feature type="domain" description="Methyltransferase" evidence="1">
    <location>
        <begin position="64"/>
        <end position="147"/>
    </location>
</feature>
<evidence type="ECO:0000313" key="3">
    <source>
        <dbReference type="Proteomes" id="UP000286990"/>
    </source>
</evidence>
<evidence type="ECO:0000313" key="2">
    <source>
        <dbReference type="EMBL" id="RRQ48171.1"/>
    </source>
</evidence>
<dbReference type="Gene3D" id="3.40.50.150">
    <property type="entry name" value="Vaccinia Virus protein VP39"/>
    <property type="match status" value="1"/>
</dbReference>
<organism evidence="2 3">
    <name type="scientific">Maribacter algicola</name>
    <dbReference type="NCBI Taxonomy" id="2498892"/>
    <lineage>
        <taxon>Bacteria</taxon>
        <taxon>Pseudomonadati</taxon>
        <taxon>Bacteroidota</taxon>
        <taxon>Flavobacteriia</taxon>
        <taxon>Flavobacteriales</taxon>
        <taxon>Flavobacteriaceae</taxon>
        <taxon>Maribacter</taxon>
    </lineage>
</organism>
<evidence type="ECO:0000259" key="1">
    <source>
        <dbReference type="Pfam" id="PF13649"/>
    </source>
</evidence>
<dbReference type="InterPro" id="IPR029063">
    <property type="entry name" value="SAM-dependent_MTases_sf"/>
</dbReference>
<keyword evidence="3" id="KW-1185">Reference proteome</keyword>
<dbReference type="Pfam" id="PF13649">
    <property type="entry name" value="Methyltransf_25"/>
    <property type="match status" value="1"/>
</dbReference>
<reference evidence="3" key="1">
    <citation type="submission" date="2018-12" db="EMBL/GenBank/DDBJ databases">
        <title>Maribacter lutimaris sp. nov., isolated from marine sediment.</title>
        <authorList>
            <person name="Kim K.K."/>
        </authorList>
    </citation>
    <scope>NUCLEOTIDE SEQUENCE [LARGE SCALE GENOMIC DNA]</scope>
    <source>
        <strain evidence="3">PoM-212</strain>
    </source>
</reference>
<dbReference type="GO" id="GO:0032259">
    <property type="term" value="P:methylation"/>
    <property type="evidence" value="ECO:0007669"/>
    <property type="project" value="UniProtKB-KW"/>
</dbReference>
<dbReference type="RefSeq" id="WP_125222893.1">
    <property type="nucleotide sequence ID" value="NZ_QUSX01000002.1"/>
</dbReference>
<proteinExistence type="predicted"/>
<name>A0A426RGM0_9FLAO</name>
<dbReference type="SUPFAM" id="SSF53335">
    <property type="entry name" value="S-adenosyl-L-methionine-dependent methyltransferases"/>
    <property type="match status" value="1"/>
</dbReference>
<protein>
    <submittedName>
        <fullName evidence="2">Class I SAM-dependent methyltransferase</fullName>
    </submittedName>
</protein>
<gene>
    <name evidence="2" type="ORF">DZC72_10625</name>
</gene>
<keyword evidence="2" id="KW-0808">Transferase</keyword>
<dbReference type="EMBL" id="QUSX01000002">
    <property type="protein sequence ID" value="RRQ48171.1"/>
    <property type="molecule type" value="Genomic_DNA"/>
</dbReference>
<dbReference type="GO" id="GO:0008168">
    <property type="term" value="F:methyltransferase activity"/>
    <property type="evidence" value="ECO:0007669"/>
    <property type="project" value="UniProtKB-KW"/>
</dbReference>